<reference evidence="2 3" key="1">
    <citation type="submission" date="2022-05" db="EMBL/GenBank/DDBJ databases">
        <title>Whole genome sequences of Escherichia coli of fish isolates collected from Assam, India.</title>
        <authorList>
            <person name="Sudha S."/>
            <person name="Muneeb K.H."/>
            <person name="Rakshit O."/>
            <person name="Mendem S.K."/>
            <person name="Raisen C."/>
            <person name="Holmes M.A."/>
            <person name="Shome B.R."/>
            <person name="Sivaraman G.K."/>
        </authorList>
    </citation>
    <scope>NUCLEOTIDE SEQUENCE [LARGE SCALE GENOMIC DNA]</scope>
    <source>
        <strain evidence="2 3">278</strain>
    </source>
</reference>
<dbReference type="InterPro" id="IPR025391">
    <property type="entry name" value="DUF4123"/>
</dbReference>
<evidence type="ECO:0000259" key="1">
    <source>
        <dbReference type="Pfam" id="PF13503"/>
    </source>
</evidence>
<organism evidence="2 3">
    <name type="scientific">Proteus cibi</name>
    <dbReference type="NCBI Taxonomy" id="2050966"/>
    <lineage>
        <taxon>Bacteria</taxon>
        <taxon>Pseudomonadati</taxon>
        <taxon>Pseudomonadota</taxon>
        <taxon>Gammaproteobacteria</taxon>
        <taxon>Enterobacterales</taxon>
        <taxon>Morganellaceae</taxon>
        <taxon>Proteus</taxon>
    </lineage>
</organism>
<sequence>MLSLFEKIKKIWVVEYYFESIESKIEGKLLVNSDTEENAIGKFRDYFSTYEKSFFYYKSILSSESYINQSEKSELLCIKAMDNIDEQDVIIFEEREVSYPLAIESSAIVLNKIEYDFIDDKTFILIDASKYEHLSGDFILTKLHAIGFDWTCLLKGKTQSILENSAPYLIKIKNEMDITQRKFVNLCLKNPICIFIKTNLDLFSLSSHLRKFTYLEVYGKDNWSYFRFYDPNIFSLISEHLNEMESNIFYKNIDEIYFLKNSHFYSLKNNASDCNLDPKNKLIITPYLQKIFHDYQQSIFIKKIINNLPKYKDHKQVLDIKEKKEIINELNRAYLFGLTNPKAIYYFLIAQIVFFNKEFLSLWSVASHYSSSQEIRALHYLDLTINKMSRDKI</sequence>
<comment type="caution">
    <text evidence="2">The sequence shown here is derived from an EMBL/GenBank/DDBJ whole genome shotgun (WGS) entry which is preliminary data.</text>
</comment>
<dbReference type="Pfam" id="PF13503">
    <property type="entry name" value="DUF4123"/>
    <property type="match status" value="1"/>
</dbReference>
<proteinExistence type="predicted"/>
<protein>
    <submittedName>
        <fullName evidence="2">DUF4123 domain-containing protein</fullName>
    </submittedName>
</protein>
<name>A0ABU6EE51_9GAMM</name>
<keyword evidence="3" id="KW-1185">Reference proteome</keyword>
<accession>A0ABU6EE51</accession>
<evidence type="ECO:0000313" key="3">
    <source>
        <dbReference type="Proteomes" id="UP001332939"/>
    </source>
</evidence>
<dbReference type="Proteomes" id="UP001332939">
    <property type="component" value="Unassembled WGS sequence"/>
</dbReference>
<feature type="domain" description="DUF4123" evidence="1">
    <location>
        <begin position="123"/>
        <end position="245"/>
    </location>
</feature>
<evidence type="ECO:0000313" key="2">
    <source>
        <dbReference type="EMBL" id="MEB6857346.1"/>
    </source>
</evidence>
<dbReference type="EMBL" id="JAMZOO010000002">
    <property type="protein sequence ID" value="MEB6857346.1"/>
    <property type="molecule type" value="Genomic_DNA"/>
</dbReference>
<gene>
    <name evidence="2" type="ORF">NA736_09930</name>
</gene>
<dbReference type="RefSeq" id="WP_325934653.1">
    <property type="nucleotide sequence ID" value="NZ_JAMZOO010000002.1"/>
</dbReference>